<evidence type="ECO:0000313" key="2">
    <source>
        <dbReference type="EnsemblPlants" id="PAC:32930254.CDS.1"/>
    </source>
</evidence>
<dbReference type="EMBL" id="ABEU02000013">
    <property type="protein sequence ID" value="PNR42581.1"/>
    <property type="molecule type" value="Genomic_DNA"/>
</dbReference>
<reference evidence="1 3" key="2">
    <citation type="journal article" date="2018" name="Plant J.">
        <title>The Physcomitrella patens chromosome-scale assembly reveals moss genome structure and evolution.</title>
        <authorList>
            <person name="Lang D."/>
            <person name="Ullrich K.K."/>
            <person name="Murat F."/>
            <person name="Fuchs J."/>
            <person name="Jenkins J."/>
            <person name="Haas F.B."/>
            <person name="Piednoel M."/>
            <person name="Gundlach H."/>
            <person name="Van Bel M."/>
            <person name="Meyberg R."/>
            <person name="Vives C."/>
            <person name="Morata J."/>
            <person name="Symeonidi A."/>
            <person name="Hiss M."/>
            <person name="Muchero W."/>
            <person name="Kamisugi Y."/>
            <person name="Saleh O."/>
            <person name="Blanc G."/>
            <person name="Decker E.L."/>
            <person name="van Gessel N."/>
            <person name="Grimwood J."/>
            <person name="Hayes R.D."/>
            <person name="Graham S.W."/>
            <person name="Gunter L.E."/>
            <person name="McDaniel S.F."/>
            <person name="Hoernstein S.N.W."/>
            <person name="Larsson A."/>
            <person name="Li F.W."/>
            <person name="Perroud P.F."/>
            <person name="Phillips J."/>
            <person name="Ranjan P."/>
            <person name="Rokshar D.S."/>
            <person name="Rothfels C.J."/>
            <person name="Schneider L."/>
            <person name="Shu S."/>
            <person name="Stevenson D.W."/>
            <person name="Thummler F."/>
            <person name="Tillich M."/>
            <person name="Villarreal Aguilar J.C."/>
            <person name="Widiez T."/>
            <person name="Wong G.K."/>
            <person name="Wymore A."/>
            <person name="Zhang Y."/>
            <person name="Zimmer A.D."/>
            <person name="Quatrano R.S."/>
            <person name="Mayer K.F.X."/>
            <person name="Goodstein D."/>
            <person name="Casacuberta J.M."/>
            <person name="Vandepoele K."/>
            <person name="Reski R."/>
            <person name="Cuming A.C."/>
            <person name="Tuskan G.A."/>
            <person name="Maumus F."/>
            <person name="Salse J."/>
            <person name="Schmutz J."/>
            <person name="Rensing S.A."/>
        </authorList>
    </citation>
    <scope>NUCLEOTIDE SEQUENCE [LARGE SCALE GENOMIC DNA]</scope>
    <source>
        <strain evidence="2 3">cv. Gransden 2004</strain>
    </source>
</reference>
<evidence type="ECO:0000313" key="3">
    <source>
        <dbReference type="Proteomes" id="UP000006727"/>
    </source>
</evidence>
<dbReference type="Proteomes" id="UP000006727">
    <property type="component" value="Chromosome 13"/>
</dbReference>
<dbReference type="EnsemblPlants" id="Pp3c13_15240V3.2">
    <property type="protein sequence ID" value="PAC:32930255.CDS.1"/>
    <property type="gene ID" value="Pp3c13_15240"/>
</dbReference>
<dbReference type="EnsemblPlants" id="Pp3c13_15240V3.1">
    <property type="protein sequence ID" value="PAC:32930254.CDS.1"/>
    <property type="gene ID" value="Pp3c13_15240"/>
</dbReference>
<keyword evidence="3" id="KW-1185">Reference proteome</keyword>
<reference evidence="1 3" key="1">
    <citation type="journal article" date="2008" name="Science">
        <title>The Physcomitrella genome reveals evolutionary insights into the conquest of land by plants.</title>
        <authorList>
            <person name="Rensing S."/>
            <person name="Lang D."/>
            <person name="Zimmer A."/>
            <person name="Terry A."/>
            <person name="Salamov A."/>
            <person name="Shapiro H."/>
            <person name="Nishiyama T."/>
            <person name="Perroud P.-F."/>
            <person name="Lindquist E."/>
            <person name="Kamisugi Y."/>
            <person name="Tanahashi T."/>
            <person name="Sakakibara K."/>
            <person name="Fujita T."/>
            <person name="Oishi K."/>
            <person name="Shin-I T."/>
            <person name="Kuroki Y."/>
            <person name="Toyoda A."/>
            <person name="Suzuki Y."/>
            <person name="Hashimoto A."/>
            <person name="Yamaguchi K."/>
            <person name="Sugano A."/>
            <person name="Kohara Y."/>
            <person name="Fujiyama A."/>
            <person name="Anterola A."/>
            <person name="Aoki S."/>
            <person name="Ashton N."/>
            <person name="Barbazuk W.B."/>
            <person name="Barker E."/>
            <person name="Bennetzen J."/>
            <person name="Bezanilla M."/>
            <person name="Blankenship R."/>
            <person name="Cho S.H."/>
            <person name="Dutcher S."/>
            <person name="Estelle M."/>
            <person name="Fawcett J.A."/>
            <person name="Gundlach H."/>
            <person name="Hanada K."/>
            <person name="Heyl A."/>
            <person name="Hicks K.A."/>
            <person name="Hugh J."/>
            <person name="Lohr M."/>
            <person name="Mayer K."/>
            <person name="Melkozernov A."/>
            <person name="Murata T."/>
            <person name="Nelson D."/>
            <person name="Pils B."/>
            <person name="Prigge M."/>
            <person name="Reiss B."/>
            <person name="Renner T."/>
            <person name="Rombauts S."/>
            <person name="Rushton P."/>
            <person name="Sanderfoot A."/>
            <person name="Schween G."/>
            <person name="Shiu S.-H."/>
            <person name="Stueber K."/>
            <person name="Theodoulou F.L."/>
            <person name="Tu H."/>
            <person name="Van de Peer Y."/>
            <person name="Verrier P.J."/>
            <person name="Waters E."/>
            <person name="Wood A."/>
            <person name="Yang L."/>
            <person name="Cove D."/>
            <person name="Cuming A."/>
            <person name="Hasebe M."/>
            <person name="Lucas S."/>
            <person name="Mishler D.B."/>
            <person name="Reski R."/>
            <person name="Grigoriev I."/>
            <person name="Quatrano R.S."/>
            <person name="Boore J.L."/>
        </authorList>
    </citation>
    <scope>NUCLEOTIDE SEQUENCE [LARGE SCALE GENOMIC DNA]</scope>
    <source>
        <strain evidence="2 3">cv. Gransden 2004</strain>
    </source>
</reference>
<gene>
    <name evidence="1" type="ORF">PHYPA_017411</name>
</gene>
<reference evidence="2" key="3">
    <citation type="submission" date="2020-12" db="UniProtKB">
        <authorList>
            <consortium name="EnsemblPlants"/>
        </authorList>
    </citation>
    <scope>IDENTIFICATION</scope>
</reference>
<dbReference type="AlphaFoldDB" id="A0A2K1JM24"/>
<proteinExistence type="predicted"/>
<protein>
    <submittedName>
        <fullName evidence="1 2">Uncharacterized protein</fullName>
    </submittedName>
</protein>
<sequence length="64" mass="7191">MLYRWCQRLFKLVVLCCSTLARLLTVRAPFLRALVPVANNGVIVFFLASLQLANSSCVQQFSSL</sequence>
<dbReference type="Gramene" id="Pp3c13_15240V3.2">
    <property type="protein sequence ID" value="PAC:32930255.CDS.1"/>
    <property type="gene ID" value="Pp3c13_15240"/>
</dbReference>
<dbReference type="Gramene" id="Pp3c13_15240V3.1">
    <property type="protein sequence ID" value="PAC:32930254.CDS.1"/>
    <property type="gene ID" value="Pp3c13_15240"/>
</dbReference>
<organism evidence="1">
    <name type="scientific">Physcomitrium patens</name>
    <name type="common">Spreading-leaved earth moss</name>
    <name type="synonym">Physcomitrella patens</name>
    <dbReference type="NCBI Taxonomy" id="3218"/>
    <lineage>
        <taxon>Eukaryota</taxon>
        <taxon>Viridiplantae</taxon>
        <taxon>Streptophyta</taxon>
        <taxon>Embryophyta</taxon>
        <taxon>Bryophyta</taxon>
        <taxon>Bryophytina</taxon>
        <taxon>Bryopsida</taxon>
        <taxon>Funariidae</taxon>
        <taxon>Funariales</taxon>
        <taxon>Funariaceae</taxon>
        <taxon>Physcomitrium</taxon>
    </lineage>
</organism>
<name>A0A2K1JM24_PHYPA</name>
<dbReference type="InParanoid" id="A0A2K1JM24"/>
<evidence type="ECO:0000313" key="1">
    <source>
        <dbReference type="EMBL" id="PNR42581.1"/>
    </source>
</evidence>
<accession>A0A2K1JM24</accession>